<proteinExistence type="predicted"/>
<evidence type="ECO:0000259" key="1">
    <source>
        <dbReference type="Pfam" id="PF13503"/>
    </source>
</evidence>
<dbReference type="EMBL" id="FPBO01000013">
    <property type="protein sequence ID" value="SFU88717.1"/>
    <property type="molecule type" value="Genomic_DNA"/>
</dbReference>
<gene>
    <name evidence="2" type="ORF">SAMN05216552_101312</name>
</gene>
<keyword evidence="3" id="KW-1185">Reference proteome</keyword>
<dbReference type="InterPro" id="IPR025391">
    <property type="entry name" value="DUF4123"/>
</dbReference>
<protein>
    <recommendedName>
        <fullName evidence="1">DUF4123 domain-containing protein</fullName>
    </recommendedName>
</protein>
<sequence length="272" mass="30000">MLIDSYNDNWLDHLNTRAARLEHDKRLYLLVDGVFVPGLHRHVAIATPANSPALLFESLPGCSEAARDVSPFVMLYDATAKRLPALLAKCSGWPMVSAIETTESLEELAARLAAWCVVYADGQRFNFRFPDTRRLPGIFSALTPWQQGLLTGPASRWSYIGRNGEWMELSVPAIDSAIAEDSPELDDAQFGRMVGDSEADEVLVQLADRGYVPKRPSRSHAIVSRALLAADAGKLDRELRVDWCAACLADGEPALDAHAKLENWRQTVALES</sequence>
<name>A0A1I7JU87_9BURK</name>
<dbReference type="Proteomes" id="UP000199391">
    <property type="component" value="Unassembled WGS sequence"/>
</dbReference>
<evidence type="ECO:0000313" key="2">
    <source>
        <dbReference type="EMBL" id="SFU88717.1"/>
    </source>
</evidence>
<dbReference type="AlphaFoldDB" id="A0A1I7JU87"/>
<accession>A0A1I7JU87</accession>
<dbReference type="OrthoDB" id="8593711at2"/>
<reference evidence="3" key="1">
    <citation type="submission" date="2016-10" db="EMBL/GenBank/DDBJ databases">
        <authorList>
            <person name="Varghese N."/>
            <person name="Submissions S."/>
        </authorList>
    </citation>
    <scope>NUCLEOTIDE SEQUENCE [LARGE SCALE GENOMIC DNA]</scope>
    <source>
        <strain evidence="3">CGMCC 1.11014</strain>
    </source>
</reference>
<evidence type="ECO:0000313" key="3">
    <source>
        <dbReference type="Proteomes" id="UP000199391"/>
    </source>
</evidence>
<feature type="domain" description="DUF4123" evidence="1">
    <location>
        <begin position="27"/>
        <end position="147"/>
    </location>
</feature>
<dbReference type="Pfam" id="PF13503">
    <property type="entry name" value="DUF4123"/>
    <property type="match status" value="1"/>
</dbReference>
<dbReference type="STRING" id="1035707.SAMN05216552_101312"/>
<organism evidence="2 3">
    <name type="scientific">Pseudoduganella namucuonensis</name>
    <dbReference type="NCBI Taxonomy" id="1035707"/>
    <lineage>
        <taxon>Bacteria</taxon>
        <taxon>Pseudomonadati</taxon>
        <taxon>Pseudomonadota</taxon>
        <taxon>Betaproteobacteria</taxon>
        <taxon>Burkholderiales</taxon>
        <taxon>Oxalobacteraceae</taxon>
        <taxon>Telluria group</taxon>
        <taxon>Pseudoduganella</taxon>
    </lineage>
</organism>
<dbReference type="RefSeq" id="WP_093556401.1">
    <property type="nucleotide sequence ID" value="NZ_FPBO01000013.1"/>
</dbReference>